<keyword evidence="1" id="KW-0472">Membrane</keyword>
<feature type="transmembrane region" description="Helical" evidence="1">
    <location>
        <begin position="100"/>
        <end position="118"/>
    </location>
</feature>
<feature type="transmembrane region" description="Helical" evidence="1">
    <location>
        <begin position="165"/>
        <end position="182"/>
    </location>
</feature>
<feature type="transmembrane region" description="Helical" evidence="1">
    <location>
        <begin position="6"/>
        <end position="24"/>
    </location>
</feature>
<sequence length="429" mass="48904">MVELYFGLFIIACAFLILWGLVYLERAYQYPFLTGSIFISFLIPQGFALYNNPEAVDTNGLARVFLMCFLCALMCLIGYQLSPNNNVINYLNVKVNEQKLFKAGIGLLVIGTICNAAIRFVAIETDGHSNGWTGKATILVFFGRLTYIALAIFLMELLKRPSMQNFVFTAIAAYYPIRSIVIGGRRQPTMVFLIIIGLSFWFVRRSIPPRWFFLLAIVAITFLIPFLGYNRDAFQDITVQDWEQLQTSSQDSLEFITQGKVLELRNAAVLMKATSQTGRYGYGTGYWDAIIFQFFPGQIFGHELKDALQLRWGLGHFKRFYDYYVTPGSTNTGIGDAFAEFDYFGSLIFAGIGYLFKNLWISANYYQSVFSKLLYIGLVTPAMVCITHGTQRFFQEALFQFIFIGLAVHFSQEKTFYRAIPKKSVAYHE</sequence>
<evidence type="ECO:0008006" key="4">
    <source>
        <dbReference type="Google" id="ProtNLM"/>
    </source>
</evidence>
<keyword evidence="1" id="KW-1133">Transmembrane helix</keyword>
<evidence type="ECO:0000256" key="1">
    <source>
        <dbReference type="SAM" id="Phobius"/>
    </source>
</evidence>
<organism evidence="2 3">
    <name type="scientific">Hyella patelloides LEGE 07179</name>
    <dbReference type="NCBI Taxonomy" id="945734"/>
    <lineage>
        <taxon>Bacteria</taxon>
        <taxon>Bacillati</taxon>
        <taxon>Cyanobacteriota</taxon>
        <taxon>Cyanophyceae</taxon>
        <taxon>Pleurocapsales</taxon>
        <taxon>Hyellaceae</taxon>
        <taxon>Hyella</taxon>
    </lineage>
</organism>
<feature type="transmembrane region" description="Helical" evidence="1">
    <location>
        <begin position="343"/>
        <end position="361"/>
    </location>
</feature>
<feature type="transmembrane region" description="Helical" evidence="1">
    <location>
        <begin position="211"/>
        <end position="229"/>
    </location>
</feature>
<evidence type="ECO:0000313" key="2">
    <source>
        <dbReference type="EMBL" id="VEP12249.1"/>
    </source>
</evidence>
<protein>
    <recommendedName>
        <fullName evidence="4">Oligosaccharide repeat unit polymerase</fullName>
    </recommendedName>
</protein>
<feature type="transmembrane region" description="Helical" evidence="1">
    <location>
        <begin position="373"/>
        <end position="391"/>
    </location>
</feature>
<dbReference type="EMBL" id="CAACVJ010000046">
    <property type="protein sequence ID" value="VEP12249.1"/>
    <property type="molecule type" value="Genomic_DNA"/>
</dbReference>
<reference evidence="2 3" key="1">
    <citation type="submission" date="2019-01" db="EMBL/GenBank/DDBJ databases">
        <authorList>
            <person name="Brito A."/>
        </authorList>
    </citation>
    <scope>NUCLEOTIDE SEQUENCE [LARGE SCALE GENOMIC DNA]</scope>
    <source>
        <strain evidence="2">1</strain>
    </source>
</reference>
<keyword evidence="3" id="KW-1185">Reference proteome</keyword>
<keyword evidence="1" id="KW-0812">Transmembrane</keyword>
<feature type="transmembrane region" description="Helical" evidence="1">
    <location>
        <begin position="31"/>
        <end position="50"/>
    </location>
</feature>
<dbReference type="AlphaFoldDB" id="A0A563VLD5"/>
<dbReference type="OrthoDB" id="9798095at2"/>
<proteinExistence type="predicted"/>
<accession>A0A563VLD5</accession>
<feature type="transmembrane region" description="Helical" evidence="1">
    <location>
        <begin position="138"/>
        <end position="158"/>
    </location>
</feature>
<dbReference type="Proteomes" id="UP000320055">
    <property type="component" value="Unassembled WGS sequence"/>
</dbReference>
<feature type="transmembrane region" description="Helical" evidence="1">
    <location>
        <begin position="188"/>
        <end position="204"/>
    </location>
</feature>
<dbReference type="RefSeq" id="WP_144864049.1">
    <property type="nucleotide sequence ID" value="NZ_LR213776.1"/>
</dbReference>
<gene>
    <name evidence="2" type="ORF">H1P_140032</name>
</gene>
<feature type="transmembrane region" description="Helical" evidence="1">
    <location>
        <begin position="62"/>
        <end position="79"/>
    </location>
</feature>
<evidence type="ECO:0000313" key="3">
    <source>
        <dbReference type="Proteomes" id="UP000320055"/>
    </source>
</evidence>
<name>A0A563VLD5_9CYAN</name>